<organism evidence="1 2">
    <name type="scientific">Pseudonocardia cypriaca</name>
    <dbReference type="NCBI Taxonomy" id="882449"/>
    <lineage>
        <taxon>Bacteria</taxon>
        <taxon>Bacillati</taxon>
        <taxon>Actinomycetota</taxon>
        <taxon>Actinomycetes</taxon>
        <taxon>Pseudonocardiales</taxon>
        <taxon>Pseudonocardiaceae</taxon>
        <taxon>Pseudonocardia</taxon>
    </lineage>
</organism>
<dbReference type="Pfam" id="PF06224">
    <property type="entry name" value="AlkZ-like"/>
    <property type="match status" value="1"/>
</dbReference>
<reference evidence="1 2" key="1">
    <citation type="submission" date="2019-06" db="EMBL/GenBank/DDBJ databases">
        <title>Sequencing the genomes of 1000 actinobacteria strains.</title>
        <authorList>
            <person name="Klenk H.-P."/>
        </authorList>
    </citation>
    <scope>NUCLEOTIDE SEQUENCE [LARGE SCALE GENOMIC DNA]</scope>
    <source>
        <strain evidence="1 2">DSM 45511</strain>
    </source>
</reference>
<dbReference type="EMBL" id="VFPH01000001">
    <property type="protein sequence ID" value="TQM43329.1"/>
    <property type="molecule type" value="Genomic_DNA"/>
</dbReference>
<protein>
    <submittedName>
        <fullName evidence="1">Winged helix DNA-binding protein</fullName>
    </submittedName>
</protein>
<evidence type="ECO:0000313" key="2">
    <source>
        <dbReference type="Proteomes" id="UP000319818"/>
    </source>
</evidence>
<accession>A0A543GB75</accession>
<dbReference type="PANTHER" id="PTHR38479:SF2">
    <property type="entry name" value="WINGED HELIX DNA-BINDING DOMAIN-CONTAINING PROTEIN"/>
    <property type="match status" value="1"/>
</dbReference>
<sequence>MPAPAVDRQRVLAHRAVAHDLVAPGTGDVVLGVGLQDYPPGRSARPALSLRTGPGRPRGDLALVHGVRGALHLHRADDLALLRGALHVADGRDWSRQTMATFGDELAGAGITFAAALDEVAAAMATVTADGTPRTKGEVSGAISSAVDHRLAPWCESCGAAHVHDVLFRLATLHAGLTVQVDPALPSRFRYAGSSDGTRAATDESRAELVRRFLAAFGPAKPAHLAGWLGLRPAAARRWWDLVAGELRPVRVADAELWVHADDLDRVVDAPPARGVRLLPAYDPLTELADRELLAPDADRRRKIWQAVANPGVIWADGEIVGVWRGRTRKDGLTVTLDPFEPMSPAQRQALEPDLEVFRAAAGTTTATLAPA</sequence>
<dbReference type="AlphaFoldDB" id="A0A543GB75"/>
<comment type="caution">
    <text evidence="1">The sequence shown here is derived from an EMBL/GenBank/DDBJ whole genome shotgun (WGS) entry which is preliminary data.</text>
</comment>
<dbReference type="InterPro" id="IPR009351">
    <property type="entry name" value="AlkZ-like"/>
</dbReference>
<evidence type="ECO:0000313" key="1">
    <source>
        <dbReference type="EMBL" id="TQM43329.1"/>
    </source>
</evidence>
<keyword evidence="2" id="KW-1185">Reference proteome</keyword>
<dbReference type="OrthoDB" id="9148135at2"/>
<keyword evidence="1" id="KW-0238">DNA-binding</keyword>
<name>A0A543GB75_9PSEU</name>
<proteinExistence type="predicted"/>
<dbReference type="Proteomes" id="UP000319818">
    <property type="component" value="Unassembled WGS sequence"/>
</dbReference>
<dbReference type="GO" id="GO:0003677">
    <property type="term" value="F:DNA binding"/>
    <property type="evidence" value="ECO:0007669"/>
    <property type="project" value="UniProtKB-KW"/>
</dbReference>
<dbReference type="PANTHER" id="PTHR38479">
    <property type="entry name" value="LMO0824 PROTEIN"/>
    <property type="match status" value="1"/>
</dbReference>
<dbReference type="RefSeq" id="WP_142096719.1">
    <property type="nucleotide sequence ID" value="NZ_VFPH01000001.1"/>
</dbReference>
<gene>
    <name evidence="1" type="ORF">FB388_0673</name>
</gene>